<feature type="domain" description="Blue (type 1) copper" evidence="5">
    <location>
        <begin position="49"/>
        <end position="127"/>
    </location>
</feature>
<accession>B9XJY1</accession>
<dbReference type="STRING" id="320771.Cflav_PD2811"/>
<feature type="binding site" evidence="3">
    <location>
        <position position="113"/>
    </location>
    <ligand>
        <name>Cu cation</name>
        <dbReference type="ChEBI" id="CHEBI:23378"/>
    </ligand>
</feature>
<keyword evidence="1 3" id="KW-0479">Metal-binding</keyword>
<feature type="chain" id="PRO_5002894868" evidence="4">
    <location>
        <begin position="44"/>
        <end position="298"/>
    </location>
</feature>
<dbReference type="Gene3D" id="2.60.40.10">
    <property type="entry name" value="Immunoglobulins"/>
    <property type="match status" value="1"/>
</dbReference>
<evidence type="ECO:0000256" key="3">
    <source>
        <dbReference type="PIRSR" id="PIRSR602387-1"/>
    </source>
</evidence>
<protein>
    <submittedName>
        <fullName evidence="6">Blue (Type 1) copper domain protein</fullName>
    </submittedName>
</protein>
<dbReference type="InterPro" id="IPR002387">
    <property type="entry name" value="Plastocyanin"/>
</dbReference>
<feature type="binding site" evidence="3">
    <location>
        <position position="79"/>
    </location>
    <ligand>
        <name>Cu cation</name>
        <dbReference type="ChEBI" id="CHEBI:23378"/>
    </ligand>
</feature>
<dbReference type="InterPro" id="IPR008972">
    <property type="entry name" value="Cupredoxin"/>
</dbReference>
<name>B9XJY1_PEDPL</name>
<evidence type="ECO:0000259" key="5">
    <source>
        <dbReference type="Pfam" id="PF00127"/>
    </source>
</evidence>
<organism evidence="6 7">
    <name type="scientific">Pedosphaera parvula (strain Ellin514)</name>
    <dbReference type="NCBI Taxonomy" id="320771"/>
    <lineage>
        <taxon>Bacteria</taxon>
        <taxon>Pseudomonadati</taxon>
        <taxon>Verrucomicrobiota</taxon>
        <taxon>Pedosphaerae</taxon>
        <taxon>Pedosphaerales</taxon>
        <taxon>Pedosphaeraceae</taxon>
        <taxon>Pedosphaera</taxon>
    </lineage>
</organism>
<dbReference type="InterPro" id="IPR013783">
    <property type="entry name" value="Ig-like_fold"/>
</dbReference>
<keyword evidence="7" id="KW-1185">Reference proteome</keyword>
<dbReference type="InterPro" id="IPR000923">
    <property type="entry name" value="BlueCu_1"/>
</dbReference>
<dbReference type="PRINTS" id="PR00157">
    <property type="entry name" value="PLASTOCYANIN"/>
</dbReference>
<evidence type="ECO:0000256" key="2">
    <source>
        <dbReference type="ARBA" id="ARBA00023008"/>
    </source>
</evidence>
<gene>
    <name evidence="6" type="ORF">Cflav_PD2811</name>
</gene>
<keyword evidence="2 3" id="KW-0186">Copper</keyword>
<evidence type="ECO:0000313" key="7">
    <source>
        <dbReference type="Proteomes" id="UP000003688"/>
    </source>
</evidence>
<reference evidence="6 7" key="1">
    <citation type="journal article" date="2011" name="J. Bacteriol.">
        <title>Genome sequence of 'Pedosphaera parvula' Ellin514, an aerobic Verrucomicrobial isolate from pasture soil.</title>
        <authorList>
            <person name="Kant R."/>
            <person name="van Passel M.W."/>
            <person name="Sangwan P."/>
            <person name="Palva A."/>
            <person name="Lucas S."/>
            <person name="Copeland A."/>
            <person name="Lapidus A."/>
            <person name="Glavina Del Rio T."/>
            <person name="Dalin E."/>
            <person name="Tice H."/>
            <person name="Bruce D."/>
            <person name="Goodwin L."/>
            <person name="Pitluck S."/>
            <person name="Chertkov O."/>
            <person name="Larimer F.W."/>
            <person name="Land M.L."/>
            <person name="Hauser L."/>
            <person name="Brettin T.S."/>
            <person name="Detter J.C."/>
            <person name="Han S."/>
            <person name="de Vos W.M."/>
            <person name="Janssen P.H."/>
            <person name="Smidt H."/>
        </authorList>
    </citation>
    <scope>NUCLEOTIDE SEQUENCE [LARGE SCALE GENOMIC DNA]</scope>
    <source>
        <strain evidence="6 7">Ellin514</strain>
    </source>
</reference>
<comment type="caution">
    <text evidence="6">The sequence shown here is derived from an EMBL/GenBank/DDBJ whole genome shotgun (WGS) entry which is preliminary data.</text>
</comment>
<dbReference type="GO" id="GO:0009055">
    <property type="term" value="F:electron transfer activity"/>
    <property type="evidence" value="ECO:0007669"/>
    <property type="project" value="InterPro"/>
</dbReference>
<proteinExistence type="predicted"/>
<feature type="signal peptide" evidence="4">
    <location>
        <begin position="1"/>
        <end position="43"/>
    </location>
</feature>
<feature type="binding site" evidence="3">
    <location>
        <position position="116"/>
    </location>
    <ligand>
        <name>Cu cation</name>
        <dbReference type="ChEBI" id="CHEBI:23378"/>
    </ligand>
</feature>
<dbReference type="Pfam" id="PF00127">
    <property type="entry name" value="Copper-bind"/>
    <property type="match status" value="1"/>
</dbReference>
<sequence length="298" mass="30520" precursor="true">MRTDNRTPNLKAKMRIQNQFPFKIPLAALLLALLILSQNSASAATTNVAFGGATLTFRPAVITINVGDTIVFSNAGGSHTVTGTGTDPFCGSGGVTTSCSHTFNTVGSFGYQCIPHAGVGMVGTVNVVAASVPPTISLTAPASGAVYAAPANVKFTTTVTAGTGSVTNVQYFANVTNSLGSTPSSPFNFTASNLAAGIYSLTGKAQNSVGLATTSSPVSITVVSPVAISNFLAQVTNGQFTFEHTANPGLKYVVEKSADLTAWSPTVTNTASSNSVHVSDAFQVGTLRFYRVGRLPNP</sequence>
<dbReference type="EMBL" id="ABOX02000023">
    <property type="protein sequence ID" value="EEF59804.1"/>
    <property type="molecule type" value="Genomic_DNA"/>
</dbReference>
<evidence type="ECO:0000256" key="4">
    <source>
        <dbReference type="SAM" id="SignalP"/>
    </source>
</evidence>
<dbReference type="Proteomes" id="UP000003688">
    <property type="component" value="Unassembled WGS sequence"/>
</dbReference>
<dbReference type="GO" id="GO:0005507">
    <property type="term" value="F:copper ion binding"/>
    <property type="evidence" value="ECO:0007669"/>
    <property type="project" value="InterPro"/>
</dbReference>
<dbReference type="AlphaFoldDB" id="B9XJY1"/>
<dbReference type="SUPFAM" id="SSF49503">
    <property type="entry name" value="Cupredoxins"/>
    <property type="match status" value="1"/>
</dbReference>
<keyword evidence="4" id="KW-0732">Signal</keyword>
<dbReference type="Pfam" id="PF17957">
    <property type="entry name" value="Big_7"/>
    <property type="match status" value="1"/>
</dbReference>
<comment type="cofactor">
    <cofactor evidence="3">
        <name>Cu(2+)</name>
        <dbReference type="ChEBI" id="CHEBI:29036"/>
    </cofactor>
    <text evidence="3">The crystal structure with reduced Cu(1+) has also been determined.</text>
</comment>
<evidence type="ECO:0000256" key="1">
    <source>
        <dbReference type="ARBA" id="ARBA00022723"/>
    </source>
</evidence>
<evidence type="ECO:0000313" key="6">
    <source>
        <dbReference type="EMBL" id="EEF59804.1"/>
    </source>
</evidence>
<feature type="binding site" evidence="3">
    <location>
        <position position="121"/>
    </location>
    <ligand>
        <name>Cu cation</name>
        <dbReference type="ChEBI" id="CHEBI:23378"/>
    </ligand>
</feature>
<dbReference type="Gene3D" id="2.60.40.420">
    <property type="entry name" value="Cupredoxins - blue copper proteins"/>
    <property type="match status" value="1"/>
</dbReference>